<evidence type="ECO:0000256" key="1">
    <source>
        <dbReference type="SAM" id="MobiDB-lite"/>
    </source>
</evidence>
<feature type="compositionally biased region" description="Low complexity" evidence="1">
    <location>
        <begin position="108"/>
        <end position="118"/>
    </location>
</feature>
<sequence>MPGVGLLLGDAKQDYDKRGSRARSIVTDMSLMECVIHGNEAQAYLVDKGPAVFIHRTTSDSERAFMSSNGALQRRGAIRGGAPKSKQNSQSDQTTQITPNATGKDAVASESTRPATTPTSPPEHLWMKVTPSTSGPRVPNETSIPKPTPKENVKEPGASSTQTAVVASQSAQAASALQKPSMWDTIAASQRGKQMRGESVLEGYLKTMGEIPKNRDNWMPKPLISRER</sequence>
<reference evidence="2 3" key="1">
    <citation type="submission" date="2018-06" db="EMBL/GenBank/DDBJ databases">
        <title>A transcriptomic atlas of mushroom development highlights an independent origin of complex multicellularity.</title>
        <authorList>
            <consortium name="DOE Joint Genome Institute"/>
            <person name="Krizsan K."/>
            <person name="Almasi E."/>
            <person name="Merenyi Z."/>
            <person name="Sahu N."/>
            <person name="Viragh M."/>
            <person name="Koszo T."/>
            <person name="Mondo S."/>
            <person name="Kiss B."/>
            <person name="Balint B."/>
            <person name="Kues U."/>
            <person name="Barry K."/>
            <person name="Hegedus J.C."/>
            <person name="Henrissat B."/>
            <person name="Johnson J."/>
            <person name="Lipzen A."/>
            <person name="Ohm R."/>
            <person name="Nagy I."/>
            <person name="Pangilinan J."/>
            <person name="Yan J."/>
            <person name="Xiong Y."/>
            <person name="Grigoriev I.V."/>
            <person name="Hibbett D.S."/>
            <person name="Nagy L.G."/>
        </authorList>
    </citation>
    <scope>NUCLEOTIDE SEQUENCE [LARGE SCALE GENOMIC DNA]</scope>
    <source>
        <strain evidence="2 3">SZMC22713</strain>
    </source>
</reference>
<feature type="compositionally biased region" description="Low complexity" evidence="1">
    <location>
        <begin position="158"/>
        <end position="167"/>
    </location>
</feature>
<dbReference type="VEuPathDB" id="FungiDB:BD410DRAFT_845202"/>
<organism evidence="2 3">
    <name type="scientific">Rickenella mellea</name>
    <dbReference type="NCBI Taxonomy" id="50990"/>
    <lineage>
        <taxon>Eukaryota</taxon>
        <taxon>Fungi</taxon>
        <taxon>Dikarya</taxon>
        <taxon>Basidiomycota</taxon>
        <taxon>Agaricomycotina</taxon>
        <taxon>Agaricomycetes</taxon>
        <taxon>Hymenochaetales</taxon>
        <taxon>Rickenellaceae</taxon>
        <taxon>Rickenella</taxon>
    </lineage>
</organism>
<evidence type="ECO:0000313" key="3">
    <source>
        <dbReference type="Proteomes" id="UP000294933"/>
    </source>
</evidence>
<dbReference type="Proteomes" id="UP000294933">
    <property type="component" value="Unassembled WGS sequence"/>
</dbReference>
<dbReference type="EMBL" id="ML170276">
    <property type="protein sequence ID" value="TDL15403.1"/>
    <property type="molecule type" value="Genomic_DNA"/>
</dbReference>
<name>A0A4Y7PIV3_9AGAM</name>
<dbReference type="AlphaFoldDB" id="A0A4Y7PIV3"/>
<keyword evidence="3" id="KW-1185">Reference proteome</keyword>
<feature type="compositionally biased region" description="Polar residues" evidence="1">
    <location>
        <begin position="130"/>
        <end position="145"/>
    </location>
</feature>
<proteinExistence type="predicted"/>
<accession>A0A4Y7PIV3</accession>
<gene>
    <name evidence="2" type="ORF">BD410DRAFT_845202</name>
</gene>
<feature type="region of interest" description="Disordered" evidence="1">
    <location>
        <begin position="72"/>
        <end position="167"/>
    </location>
</feature>
<feature type="compositionally biased region" description="Polar residues" evidence="1">
    <location>
        <begin position="85"/>
        <end position="101"/>
    </location>
</feature>
<protein>
    <submittedName>
        <fullName evidence="2">Uncharacterized protein</fullName>
    </submittedName>
</protein>
<evidence type="ECO:0000313" key="2">
    <source>
        <dbReference type="EMBL" id="TDL15403.1"/>
    </source>
</evidence>